<evidence type="ECO:0000313" key="1">
    <source>
        <dbReference type="EMBL" id="MDQ0150703.1"/>
    </source>
</evidence>
<sequence>MRNGKRLTRKQAVLAKKIYEVDDPKERFLVHRWSKESITFYDKLKDKVLL</sequence>
<name>A0ABT9UWL7_9FIRM</name>
<proteinExistence type="predicted"/>
<dbReference type="Proteomes" id="UP001228504">
    <property type="component" value="Unassembled WGS sequence"/>
</dbReference>
<comment type="caution">
    <text evidence="1">The sequence shown here is derived from an EMBL/GenBank/DDBJ whole genome shotgun (WGS) entry which is preliminary data.</text>
</comment>
<gene>
    <name evidence="1" type="ORF">J2S18_002673</name>
</gene>
<reference evidence="1 2" key="1">
    <citation type="submission" date="2023-07" db="EMBL/GenBank/DDBJ databases">
        <title>Genomic Encyclopedia of Type Strains, Phase IV (KMG-IV): sequencing the most valuable type-strain genomes for metagenomic binning, comparative biology and taxonomic classification.</title>
        <authorList>
            <person name="Goeker M."/>
        </authorList>
    </citation>
    <scope>NUCLEOTIDE SEQUENCE [LARGE SCALE GENOMIC DNA]</scope>
    <source>
        <strain evidence="1 2">DSM 20694</strain>
    </source>
</reference>
<protein>
    <submittedName>
        <fullName evidence="1">Uncharacterized protein</fullName>
    </submittedName>
</protein>
<dbReference type="EMBL" id="JAUSUF010000012">
    <property type="protein sequence ID" value="MDQ0150703.1"/>
    <property type="molecule type" value="Genomic_DNA"/>
</dbReference>
<accession>A0ABT9UWL7</accession>
<keyword evidence="2" id="KW-1185">Reference proteome</keyword>
<dbReference type="RefSeq" id="WP_307487432.1">
    <property type="nucleotide sequence ID" value="NZ_JAUSUF010000012.1"/>
</dbReference>
<organism evidence="1 2">
    <name type="scientific">Eubacterium multiforme</name>
    <dbReference type="NCBI Taxonomy" id="83339"/>
    <lineage>
        <taxon>Bacteria</taxon>
        <taxon>Bacillati</taxon>
        <taxon>Bacillota</taxon>
        <taxon>Clostridia</taxon>
        <taxon>Eubacteriales</taxon>
        <taxon>Eubacteriaceae</taxon>
        <taxon>Eubacterium</taxon>
    </lineage>
</organism>
<evidence type="ECO:0000313" key="2">
    <source>
        <dbReference type="Proteomes" id="UP001228504"/>
    </source>
</evidence>